<feature type="region of interest" description="Disordered" evidence="1">
    <location>
        <begin position="1"/>
        <end position="30"/>
    </location>
</feature>
<comment type="caution">
    <text evidence="2">The sequence shown here is derived from an EMBL/GenBank/DDBJ whole genome shotgun (WGS) entry which is preliminary data.</text>
</comment>
<evidence type="ECO:0000313" key="2">
    <source>
        <dbReference type="EMBL" id="MCT7965362.1"/>
    </source>
</evidence>
<dbReference type="EMBL" id="JAMXFF010000003">
    <property type="protein sequence ID" value="MCT7965362.1"/>
    <property type="molecule type" value="Genomic_DNA"/>
</dbReference>
<dbReference type="Proteomes" id="UP001525890">
    <property type="component" value="Unassembled WGS sequence"/>
</dbReference>
<reference evidence="2 3" key="1">
    <citation type="journal article" date="2022" name="Front. Microbiol.">
        <title>High genomic differentiation and limited gene flow indicate recent cryptic speciation within the genus Laspinema (cyanobacteria).</title>
        <authorList>
            <person name="Stanojkovic A."/>
            <person name="Skoupy S."/>
            <person name="Skaloud P."/>
            <person name="Dvorak P."/>
        </authorList>
    </citation>
    <scope>NUCLEOTIDE SEQUENCE [LARGE SCALE GENOMIC DNA]</scope>
    <source>
        <strain evidence="2 3">D2a</strain>
    </source>
</reference>
<feature type="compositionally biased region" description="Basic and acidic residues" evidence="1">
    <location>
        <begin position="1"/>
        <end position="18"/>
    </location>
</feature>
<protein>
    <submittedName>
        <fullName evidence="2">Uncharacterized protein</fullName>
    </submittedName>
</protein>
<gene>
    <name evidence="2" type="ORF">NG799_03315</name>
</gene>
<sequence>MADDSKPDIVDQGADRPPPHPHSHPRADDALRLVPMGLGASQILLGIYG</sequence>
<dbReference type="RefSeq" id="WP_368005063.1">
    <property type="nucleotide sequence ID" value="NZ_JAMXFF010000003.1"/>
</dbReference>
<organism evidence="2 3">
    <name type="scientific">Laspinema palackyanum D2a</name>
    <dbReference type="NCBI Taxonomy" id="2953684"/>
    <lineage>
        <taxon>Bacteria</taxon>
        <taxon>Bacillati</taxon>
        <taxon>Cyanobacteriota</taxon>
        <taxon>Cyanophyceae</taxon>
        <taxon>Oscillatoriophycideae</taxon>
        <taxon>Oscillatoriales</taxon>
        <taxon>Laspinemataceae</taxon>
        <taxon>Laspinema</taxon>
        <taxon>Laspinema palackyanum</taxon>
    </lineage>
</organism>
<evidence type="ECO:0000313" key="3">
    <source>
        <dbReference type="Proteomes" id="UP001525890"/>
    </source>
</evidence>
<proteinExistence type="predicted"/>
<keyword evidence="3" id="KW-1185">Reference proteome</keyword>
<accession>A0ABT2MPK2</accession>
<evidence type="ECO:0000256" key="1">
    <source>
        <dbReference type="SAM" id="MobiDB-lite"/>
    </source>
</evidence>
<name>A0ABT2MPK2_9CYAN</name>